<evidence type="ECO:0008006" key="3">
    <source>
        <dbReference type="Google" id="ProtNLM"/>
    </source>
</evidence>
<gene>
    <name evidence="1" type="ORF">LIPSTDRAFT_224484</name>
</gene>
<dbReference type="STRING" id="675824.A0A1E3PVB5"/>
<evidence type="ECO:0000313" key="1">
    <source>
        <dbReference type="EMBL" id="ODQ68882.1"/>
    </source>
</evidence>
<sequence>MKALAEVFPQTFNQICRWHIQQNILKHCRQMFNSMPQFESFMTAIKQLAISDTEKSYSKLRKIFLHKLLVTLKHNGGMIVNAGWNFTSENMSILASVQLRGSREATQP</sequence>
<proteinExistence type="predicted"/>
<dbReference type="EMBL" id="KV454308">
    <property type="protein sequence ID" value="ODQ68882.1"/>
    <property type="molecule type" value="Genomic_DNA"/>
</dbReference>
<dbReference type="OrthoDB" id="1421156at2759"/>
<dbReference type="AlphaFoldDB" id="A0A1E3PVB5"/>
<protein>
    <recommendedName>
        <fullName evidence="3">MULE transposase domain-containing protein</fullName>
    </recommendedName>
</protein>
<dbReference type="InterPro" id="IPR052579">
    <property type="entry name" value="Zinc_finger_SWIM"/>
</dbReference>
<dbReference type="Proteomes" id="UP000094385">
    <property type="component" value="Unassembled WGS sequence"/>
</dbReference>
<reference evidence="1 2" key="1">
    <citation type="journal article" date="2016" name="Proc. Natl. Acad. Sci. U.S.A.">
        <title>Comparative genomics of biotechnologically important yeasts.</title>
        <authorList>
            <person name="Riley R."/>
            <person name="Haridas S."/>
            <person name="Wolfe K.H."/>
            <person name="Lopes M.R."/>
            <person name="Hittinger C.T."/>
            <person name="Goeker M."/>
            <person name="Salamov A.A."/>
            <person name="Wisecaver J.H."/>
            <person name="Long T.M."/>
            <person name="Calvey C.H."/>
            <person name="Aerts A.L."/>
            <person name="Barry K.W."/>
            <person name="Choi C."/>
            <person name="Clum A."/>
            <person name="Coughlan A.Y."/>
            <person name="Deshpande S."/>
            <person name="Douglass A.P."/>
            <person name="Hanson S.J."/>
            <person name="Klenk H.-P."/>
            <person name="LaButti K.M."/>
            <person name="Lapidus A."/>
            <person name="Lindquist E.A."/>
            <person name="Lipzen A.M."/>
            <person name="Meier-Kolthoff J.P."/>
            <person name="Ohm R.A."/>
            <person name="Otillar R.P."/>
            <person name="Pangilinan J.L."/>
            <person name="Peng Y."/>
            <person name="Rokas A."/>
            <person name="Rosa C.A."/>
            <person name="Scheuner C."/>
            <person name="Sibirny A.A."/>
            <person name="Slot J.C."/>
            <person name="Stielow J.B."/>
            <person name="Sun H."/>
            <person name="Kurtzman C.P."/>
            <person name="Blackwell M."/>
            <person name="Grigoriev I.V."/>
            <person name="Jeffries T.W."/>
        </authorList>
    </citation>
    <scope>NUCLEOTIDE SEQUENCE [LARGE SCALE GENOMIC DNA]</scope>
    <source>
        <strain evidence="1 2">NRRL Y-11557</strain>
    </source>
</reference>
<keyword evidence="2" id="KW-1185">Reference proteome</keyword>
<accession>A0A1E3PVB5</accession>
<name>A0A1E3PVB5_LIPST</name>
<dbReference type="PANTHER" id="PTHR31569:SF4">
    <property type="entry name" value="SWIM-TYPE DOMAIN-CONTAINING PROTEIN"/>
    <property type="match status" value="1"/>
</dbReference>
<dbReference type="PANTHER" id="PTHR31569">
    <property type="entry name" value="SWIM-TYPE DOMAIN-CONTAINING PROTEIN"/>
    <property type="match status" value="1"/>
</dbReference>
<evidence type="ECO:0000313" key="2">
    <source>
        <dbReference type="Proteomes" id="UP000094385"/>
    </source>
</evidence>
<organism evidence="1 2">
    <name type="scientific">Lipomyces starkeyi NRRL Y-11557</name>
    <dbReference type="NCBI Taxonomy" id="675824"/>
    <lineage>
        <taxon>Eukaryota</taxon>
        <taxon>Fungi</taxon>
        <taxon>Dikarya</taxon>
        <taxon>Ascomycota</taxon>
        <taxon>Saccharomycotina</taxon>
        <taxon>Lipomycetes</taxon>
        <taxon>Lipomycetales</taxon>
        <taxon>Lipomycetaceae</taxon>
        <taxon>Lipomyces</taxon>
    </lineage>
</organism>